<dbReference type="EMBL" id="UYSU01032733">
    <property type="protein sequence ID" value="VDL90452.1"/>
    <property type="molecule type" value="Genomic_DNA"/>
</dbReference>
<evidence type="ECO:0000313" key="2">
    <source>
        <dbReference type="Proteomes" id="UP000275846"/>
    </source>
</evidence>
<proteinExistence type="predicted"/>
<accession>A0A183SIL9</accession>
<organism evidence="3">
    <name type="scientific">Schistocephalus solidus</name>
    <name type="common">Tapeworm</name>
    <dbReference type="NCBI Taxonomy" id="70667"/>
    <lineage>
        <taxon>Eukaryota</taxon>
        <taxon>Metazoa</taxon>
        <taxon>Spiralia</taxon>
        <taxon>Lophotrochozoa</taxon>
        <taxon>Platyhelminthes</taxon>
        <taxon>Cestoda</taxon>
        <taxon>Eucestoda</taxon>
        <taxon>Diphyllobothriidea</taxon>
        <taxon>Diphyllobothriidae</taxon>
        <taxon>Schistocephalus</taxon>
    </lineage>
</organism>
<dbReference type="AlphaFoldDB" id="A0A183SIL9"/>
<evidence type="ECO:0000313" key="1">
    <source>
        <dbReference type="EMBL" id="VDL90452.1"/>
    </source>
</evidence>
<evidence type="ECO:0000313" key="3">
    <source>
        <dbReference type="WBParaSite" id="SSLN_0000421101-mRNA-1"/>
    </source>
</evidence>
<dbReference type="OrthoDB" id="10362502at2759"/>
<keyword evidence="2" id="KW-1185">Reference proteome</keyword>
<protein>
    <submittedName>
        <fullName evidence="1 3">Uncharacterized protein</fullName>
    </submittedName>
</protein>
<reference evidence="3" key="1">
    <citation type="submission" date="2016-06" db="UniProtKB">
        <authorList>
            <consortium name="WormBaseParasite"/>
        </authorList>
    </citation>
    <scope>IDENTIFICATION</scope>
</reference>
<reference evidence="1 2" key="2">
    <citation type="submission" date="2018-11" db="EMBL/GenBank/DDBJ databases">
        <authorList>
            <consortium name="Pathogen Informatics"/>
        </authorList>
    </citation>
    <scope>NUCLEOTIDE SEQUENCE [LARGE SCALE GENOMIC DNA]</scope>
    <source>
        <strain evidence="1 2">NST_G2</strain>
    </source>
</reference>
<dbReference type="WBParaSite" id="SSLN_0000421101-mRNA-1">
    <property type="protein sequence ID" value="SSLN_0000421101-mRNA-1"/>
    <property type="gene ID" value="SSLN_0000421101"/>
</dbReference>
<gene>
    <name evidence="1" type="ORF">SSLN_LOCUS4067</name>
</gene>
<name>A0A183SIL9_SCHSO</name>
<sequence length="256" mass="28184">MEPHCGYSGIPNSIRVGGHEPDMLTGQQMQHFTGTGSTEEVTQEQVNNRCELFPVAPPGFWNTSGVRLRLLAENGSLNHPLHSKSHSPPTNVNLLTTQSKCLENLKSYPFGSPDLQPLQRVASSPIASSHSLYIHHAQNNSYETTQVTGQILLPTTAKNEVPNSEGTECEQRMEADFLILEKVKHHLLSKFTTTSSAPSAEEVNPDALRPTSTPMHYALERSHSPFNSMAPTMSTANSLLDQRHHTVIGKVLFNIL</sequence>
<dbReference type="Proteomes" id="UP000275846">
    <property type="component" value="Unassembled WGS sequence"/>
</dbReference>